<evidence type="ECO:0000313" key="2">
    <source>
        <dbReference type="Proteomes" id="UP000283269"/>
    </source>
</evidence>
<comment type="caution">
    <text evidence="1">The sequence shown here is derived from an EMBL/GenBank/DDBJ whole genome shotgun (WGS) entry which is preliminary data.</text>
</comment>
<dbReference type="InParanoid" id="A0A409WWW8"/>
<sequence>MNASYVISHFKLAGMNIKTLDCIKEVTMHGLFYCARRPMRRRRCVLIQECQIIPVGVVKEAAFLLPYNGHIANVCTIPTNGWYQLFTEWAVGDHFSFAIYIVPAAEWVFDGFSVFDSTR</sequence>
<dbReference type="EMBL" id="NHYD01003066">
    <property type="protein sequence ID" value="PPQ82987.1"/>
    <property type="molecule type" value="Genomic_DNA"/>
</dbReference>
<keyword evidence="2" id="KW-1185">Reference proteome</keyword>
<proteinExistence type="predicted"/>
<gene>
    <name evidence="1" type="ORF">CVT25_005347</name>
</gene>
<evidence type="ECO:0000313" key="1">
    <source>
        <dbReference type="EMBL" id="PPQ82987.1"/>
    </source>
</evidence>
<organism evidence="1 2">
    <name type="scientific">Psilocybe cyanescens</name>
    <dbReference type="NCBI Taxonomy" id="93625"/>
    <lineage>
        <taxon>Eukaryota</taxon>
        <taxon>Fungi</taxon>
        <taxon>Dikarya</taxon>
        <taxon>Basidiomycota</taxon>
        <taxon>Agaricomycotina</taxon>
        <taxon>Agaricomycetes</taxon>
        <taxon>Agaricomycetidae</taxon>
        <taxon>Agaricales</taxon>
        <taxon>Agaricineae</taxon>
        <taxon>Strophariaceae</taxon>
        <taxon>Psilocybe</taxon>
    </lineage>
</organism>
<dbReference type="AlphaFoldDB" id="A0A409WWW8"/>
<protein>
    <submittedName>
        <fullName evidence="1">Uncharacterized protein</fullName>
    </submittedName>
</protein>
<dbReference type="Proteomes" id="UP000283269">
    <property type="component" value="Unassembled WGS sequence"/>
</dbReference>
<reference evidence="1 2" key="1">
    <citation type="journal article" date="2018" name="Evol. Lett.">
        <title>Horizontal gene cluster transfer increased hallucinogenic mushroom diversity.</title>
        <authorList>
            <person name="Reynolds H.T."/>
            <person name="Vijayakumar V."/>
            <person name="Gluck-Thaler E."/>
            <person name="Korotkin H.B."/>
            <person name="Matheny P.B."/>
            <person name="Slot J.C."/>
        </authorList>
    </citation>
    <scope>NUCLEOTIDE SEQUENCE [LARGE SCALE GENOMIC DNA]</scope>
    <source>
        <strain evidence="1 2">2631</strain>
    </source>
</reference>
<name>A0A409WWW8_PSICY</name>
<accession>A0A409WWW8</accession>